<dbReference type="Proteomes" id="UP001157006">
    <property type="component" value="Chromosome 4"/>
</dbReference>
<dbReference type="AlphaFoldDB" id="A0AAV1ABD5"/>
<dbReference type="EMBL" id="OX451739">
    <property type="protein sequence ID" value="CAI8607970.1"/>
    <property type="molecule type" value="Genomic_DNA"/>
</dbReference>
<accession>A0AAV1ABD5</accession>
<reference evidence="1 2" key="1">
    <citation type="submission" date="2023-01" db="EMBL/GenBank/DDBJ databases">
        <authorList>
            <person name="Kreplak J."/>
        </authorList>
    </citation>
    <scope>NUCLEOTIDE SEQUENCE [LARGE SCALE GENOMIC DNA]</scope>
</reference>
<gene>
    <name evidence="1" type="ORF">VFH_IV062640</name>
</gene>
<keyword evidence="2" id="KW-1185">Reference proteome</keyword>
<evidence type="ECO:0000313" key="1">
    <source>
        <dbReference type="EMBL" id="CAI8607970.1"/>
    </source>
</evidence>
<evidence type="ECO:0000313" key="2">
    <source>
        <dbReference type="Proteomes" id="UP001157006"/>
    </source>
</evidence>
<sequence>MSSMFKVRWDNEAPQITIERMDEPAYCHEFGIEDVVDKPWFHEVKRYLKAQEYHEGASVNDKKFLRRFSAKFFLSNRILYKRNHDSTLLRCVDKSEVEKIMADLH</sequence>
<organism evidence="1 2">
    <name type="scientific">Vicia faba</name>
    <name type="common">Broad bean</name>
    <name type="synonym">Faba vulgaris</name>
    <dbReference type="NCBI Taxonomy" id="3906"/>
    <lineage>
        <taxon>Eukaryota</taxon>
        <taxon>Viridiplantae</taxon>
        <taxon>Streptophyta</taxon>
        <taxon>Embryophyta</taxon>
        <taxon>Tracheophyta</taxon>
        <taxon>Spermatophyta</taxon>
        <taxon>Magnoliopsida</taxon>
        <taxon>eudicotyledons</taxon>
        <taxon>Gunneridae</taxon>
        <taxon>Pentapetalae</taxon>
        <taxon>rosids</taxon>
        <taxon>fabids</taxon>
        <taxon>Fabales</taxon>
        <taxon>Fabaceae</taxon>
        <taxon>Papilionoideae</taxon>
        <taxon>50 kb inversion clade</taxon>
        <taxon>NPAAA clade</taxon>
        <taxon>Hologalegina</taxon>
        <taxon>IRL clade</taxon>
        <taxon>Fabeae</taxon>
        <taxon>Vicia</taxon>
    </lineage>
</organism>
<dbReference type="PANTHER" id="PTHR48475:SF1">
    <property type="entry name" value="RNASE H TYPE-1 DOMAIN-CONTAINING PROTEIN"/>
    <property type="match status" value="1"/>
</dbReference>
<protein>
    <submittedName>
        <fullName evidence="1">Uncharacterized protein</fullName>
    </submittedName>
</protein>
<dbReference type="PANTHER" id="PTHR48475">
    <property type="entry name" value="RIBONUCLEASE H"/>
    <property type="match status" value="1"/>
</dbReference>
<proteinExistence type="predicted"/>
<name>A0AAV1ABD5_VICFA</name>